<evidence type="ECO:0000313" key="8">
    <source>
        <dbReference type="EMBL" id="KAJ9680862.1"/>
    </source>
</evidence>
<feature type="binding site" description="axial binding residue" evidence="5">
    <location>
        <position position="441"/>
    </location>
    <ligand>
        <name>heme</name>
        <dbReference type="ChEBI" id="CHEBI:30413"/>
    </ligand>
    <ligandPart>
        <name>Fe</name>
        <dbReference type="ChEBI" id="CHEBI:18248"/>
    </ligandPart>
</feature>
<keyword evidence="2 5" id="KW-0479">Metal-binding</keyword>
<evidence type="ECO:0000256" key="2">
    <source>
        <dbReference type="ARBA" id="ARBA00022723"/>
    </source>
</evidence>
<feature type="signal peptide" evidence="7">
    <location>
        <begin position="1"/>
        <end position="17"/>
    </location>
</feature>
<evidence type="ECO:0000256" key="3">
    <source>
        <dbReference type="ARBA" id="ARBA00023002"/>
    </source>
</evidence>
<accession>A0AA38Z2D9</accession>
<proteinExistence type="inferred from homology"/>
<evidence type="ECO:0000256" key="7">
    <source>
        <dbReference type="SAM" id="SignalP"/>
    </source>
</evidence>
<comment type="caution">
    <text evidence="8">The sequence shown here is derived from an EMBL/GenBank/DDBJ whole genome shotgun (WGS) entry which is preliminary data.</text>
</comment>
<dbReference type="EMBL" id="JARBHA010000015">
    <property type="protein sequence ID" value="KAJ9680862.1"/>
    <property type="molecule type" value="Genomic_DNA"/>
</dbReference>
<keyword evidence="7" id="KW-0732">Signal</keyword>
<dbReference type="GO" id="GO:0004497">
    <property type="term" value="F:monooxygenase activity"/>
    <property type="evidence" value="ECO:0007669"/>
    <property type="project" value="UniProtKB-KW"/>
</dbReference>
<comment type="cofactor">
    <cofactor evidence="5">
        <name>heme</name>
        <dbReference type="ChEBI" id="CHEBI:30413"/>
    </cofactor>
</comment>
<reference evidence="8 9" key="1">
    <citation type="journal article" date="2023" name="BMC Biotechnol.">
        <title>Vitis rotundifolia cv Carlos genome sequencing.</title>
        <authorList>
            <person name="Huff M."/>
            <person name="Hulse-Kemp A."/>
            <person name="Scheffler B."/>
            <person name="Youngblood R."/>
            <person name="Simpson S."/>
            <person name="Babiker E."/>
            <person name="Staton M."/>
        </authorList>
    </citation>
    <scope>NUCLEOTIDE SEQUENCE [LARGE SCALE GENOMIC DNA]</scope>
    <source>
        <tissue evidence="8">Leaf</tissue>
    </source>
</reference>
<dbReference type="InterPro" id="IPR036396">
    <property type="entry name" value="Cyt_P450_sf"/>
</dbReference>
<feature type="chain" id="PRO_5041385415" description="Cytochrome P450" evidence="7">
    <location>
        <begin position="18"/>
        <end position="498"/>
    </location>
</feature>
<dbReference type="Gene3D" id="1.10.630.10">
    <property type="entry name" value="Cytochrome P450"/>
    <property type="match status" value="1"/>
</dbReference>
<keyword evidence="5 6" id="KW-0349">Heme</keyword>
<dbReference type="GO" id="GO:0005506">
    <property type="term" value="F:iron ion binding"/>
    <property type="evidence" value="ECO:0007669"/>
    <property type="project" value="InterPro"/>
</dbReference>
<evidence type="ECO:0000256" key="5">
    <source>
        <dbReference type="PIRSR" id="PIRSR602401-1"/>
    </source>
</evidence>
<keyword evidence="4 5" id="KW-0408">Iron</keyword>
<evidence type="ECO:0000256" key="4">
    <source>
        <dbReference type="ARBA" id="ARBA00023004"/>
    </source>
</evidence>
<dbReference type="SUPFAM" id="SSF48264">
    <property type="entry name" value="Cytochrome P450"/>
    <property type="match status" value="1"/>
</dbReference>
<dbReference type="AlphaFoldDB" id="A0AA38Z2D9"/>
<dbReference type="PRINTS" id="PR00463">
    <property type="entry name" value="EP450I"/>
</dbReference>
<evidence type="ECO:0008006" key="10">
    <source>
        <dbReference type="Google" id="ProtNLM"/>
    </source>
</evidence>
<protein>
    <recommendedName>
        <fullName evidence="10">Cytochrome P450</fullName>
    </recommendedName>
</protein>
<keyword evidence="3 6" id="KW-0560">Oxidoreductase</keyword>
<dbReference type="PRINTS" id="PR00385">
    <property type="entry name" value="P450"/>
</dbReference>
<dbReference type="GO" id="GO:0020037">
    <property type="term" value="F:heme binding"/>
    <property type="evidence" value="ECO:0007669"/>
    <property type="project" value="InterPro"/>
</dbReference>
<dbReference type="CDD" id="cd11073">
    <property type="entry name" value="CYP76-like"/>
    <property type="match status" value="1"/>
</dbReference>
<comment type="similarity">
    <text evidence="1 6">Belongs to the cytochrome P450 family.</text>
</comment>
<evidence type="ECO:0000256" key="1">
    <source>
        <dbReference type="ARBA" id="ARBA00010617"/>
    </source>
</evidence>
<dbReference type="InterPro" id="IPR002401">
    <property type="entry name" value="Cyt_P450_E_grp-I"/>
</dbReference>
<sequence length="498" mass="56251">MDYITFLLLLPLLWAFAHVLNFSPFPQKYSAKARLPPGPRPLPIVGNLFKLRDQPHKSLADLSKIYGPIMFLKLGSIPTIIISSSETAQQVLQKNDQPLSNRVVPDAVRALDHHQNSMMWLPASARWRNIRKTMIMHFFTLQRLDATQALRRTKVQELLAHAHQSCSRGEAVNIGQAAFTTSLNLLSNTIFSTDLVHHDSKLSQEIKDIVWGVMEEIGRLNVADYFPVFRFLDPQGIRRAMKIYFSKLSDIFYGIIDQRLKSEASSAASNDVLDALLNLTKEDNDQWSFSDTIHLLLDTFLAGTDTTSSTVEWAMAELISNPKTMAKARRELQEVFGKDGVVQELDISKLPYLQSVVKETLRLHPAAPLLLPHKAQADVEICGFTVPKNSQVLVNIWAIGRDPNTWTNPNAFVPERFLGSEIDVKGRDFELIPFGSGRRMCPGMPLAHRMVHLMLASLLHSFDWKLEDGLKPEDMDMSEKFGITLQKAKPLRAIPIRI</sequence>
<gene>
    <name evidence="8" type="ORF">PVL29_020003</name>
</gene>
<dbReference type="GO" id="GO:0016705">
    <property type="term" value="F:oxidoreductase activity, acting on paired donors, with incorporation or reduction of molecular oxygen"/>
    <property type="evidence" value="ECO:0007669"/>
    <property type="project" value="InterPro"/>
</dbReference>
<dbReference type="PANTHER" id="PTHR47950:SF44">
    <property type="entry name" value="CYTOCHROME P450, FAMILY 76, SUBFAMILY C, POLYPEPTIDE 5-RELATED"/>
    <property type="match status" value="1"/>
</dbReference>
<organism evidence="8 9">
    <name type="scientific">Vitis rotundifolia</name>
    <name type="common">Muscadine grape</name>
    <dbReference type="NCBI Taxonomy" id="103349"/>
    <lineage>
        <taxon>Eukaryota</taxon>
        <taxon>Viridiplantae</taxon>
        <taxon>Streptophyta</taxon>
        <taxon>Embryophyta</taxon>
        <taxon>Tracheophyta</taxon>
        <taxon>Spermatophyta</taxon>
        <taxon>Magnoliopsida</taxon>
        <taxon>eudicotyledons</taxon>
        <taxon>Gunneridae</taxon>
        <taxon>Pentapetalae</taxon>
        <taxon>rosids</taxon>
        <taxon>Vitales</taxon>
        <taxon>Vitaceae</taxon>
        <taxon>Viteae</taxon>
        <taxon>Vitis</taxon>
    </lineage>
</organism>
<dbReference type="Proteomes" id="UP001168098">
    <property type="component" value="Unassembled WGS sequence"/>
</dbReference>
<dbReference type="InterPro" id="IPR001128">
    <property type="entry name" value="Cyt_P450"/>
</dbReference>
<keyword evidence="6" id="KW-0503">Monooxygenase</keyword>
<dbReference type="PANTHER" id="PTHR47950">
    <property type="entry name" value="CYTOCHROME P450, FAMILY 76, SUBFAMILY C, POLYPEPTIDE 5-RELATED"/>
    <property type="match status" value="1"/>
</dbReference>
<dbReference type="PROSITE" id="PS00086">
    <property type="entry name" value="CYTOCHROME_P450"/>
    <property type="match status" value="1"/>
</dbReference>
<dbReference type="InterPro" id="IPR017972">
    <property type="entry name" value="Cyt_P450_CS"/>
</dbReference>
<dbReference type="FunFam" id="1.10.630.10:FF:000007">
    <property type="entry name" value="Cytochrome P450 76C4"/>
    <property type="match status" value="1"/>
</dbReference>
<dbReference type="Pfam" id="PF00067">
    <property type="entry name" value="p450"/>
    <property type="match status" value="1"/>
</dbReference>
<evidence type="ECO:0000313" key="9">
    <source>
        <dbReference type="Proteomes" id="UP001168098"/>
    </source>
</evidence>
<evidence type="ECO:0000256" key="6">
    <source>
        <dbReference type="RuleBase" id="RU000461"/>
    </source>
</evidence>
<keyword evidence="9" id="KW-1185">Reference proteome</keyword>
<name>A0AA38Z2D9_VITRO</name>